<accession>A0A8J3UFL1</accession>
<protein>
    <submittedName>
        <fullName evidence="2">Uncharacterized protein</fullName>
    </submittedName>
</protein>
<proteinExistence type="predicted"/>
<keyword evidence="1" id="KW-0472">Membrane</keyword>
<reference evidence="2 3" key="1">
    <citation type="submission" date="2021-01" db="EMBL/GenBank/DDBJ databases">
        <title>Whole genome shotgun sequence of Planotetraspora phitsanulokensis NBRC 104273.</title>
        <authorList>
            <person name="Komaki H."/>
            <person name="Tamura T."/>
        </authorList>
    </citation>
    <scope>NUCLEOTIDE SEQUENCE [LARGE SCALE GENOMIC DNA]</scope>
    <source>
        <strain evidence="2 3">NBRC 104273</strain>
    </source>
</reference>
<keyword evidence="1" id="KW-0812">Transmembrane</keyword>
<comment type="caution">
    <text evidence="2">The sequence shown here is derived from an EMBL/GenBank/DDBJ whole genome shotgun (WGS) entry which is preliminary data.</text>
</comment>
<dbReference type="RefSeq" id="WP_204078206.1">
    <property type="nucleotide sequence ID" value="NZ_BOOP01000047.1"/>
</dbReference>
<evidence type="ECO:0000313" key="3">
    <source>
        <dbReference type="Proteomes" id="UP000622547"/>
    </source>
</evidence>
<dbReference type="Proteomes" id="UP000622547">
    <property type="component" value="Unassembled WGS sequence"/>
</dbReference>
<evidence type="ECO:0000256" key="1">
    <source>
        <dbReference type="SAM" id="Phobius"/>
    </source>
</evidence>
<evidence type="ECO:0000313" key="2">
    <source>
        <dbReference type="EMBL" id="GII42792.1"/>
    </source>
</evidence>
<organism evidence="2 3">
    <name type="scientific">Planotetraspora phitsanulokensis</name>
    <dbReference type="NCBI Taxonomy" id="575192"/>
    <lineage>
        <taxon>Bacteria</taxon>
        <taxon>Bacillati</taxon>
        <taxon>Actinomycetota</taxon>
        <taxon>Actinomycetes</taxon>
        <taxon>Streptosporangiales</taxon>
        <taxon>Streptosporangiaceae</taxon>
        <taxon>Planotetraspora</taxon>
    </lineage>
</organism>
<name>A0A8J3UFL1_9ACTN</name>
<keyword evidence="3" id="KW-1185">Reference proteome</keyword>
<sequence>MNGASGPVHQPRQKVGFLFVRNVVVVLLPLFAVWPLMSGVEAGDRQAAEQVCAQHSMVVRTLDYPRKGAQATGVTCTPAGRWDDQHAYALSESGLPGLLGGFFVPFVCLVYLASGCLTLAAWNVIARLLRARSAR</sequence>
<dbReference type="AlphaFoldDB" id="A0A8J3UFL1"/>
<dbReference type="EMBL" id="BOOP01000047">
    <property type="protein sequence ID" value="GII42792.1"/>
    <property type="molecule type" value="Genomic_DNA"/>
</dbReference>
<gene>
    <name evidence="2" type="ORF">Pph01_77950</name>
</gene>
<keyword evidence="1" id="KW-1133">Transmembrane helix</keyword>
<feature type="transmembrane region" description="Helical" evidence="1">
    <location>
        <begin position="102"/>
        <end position="125"/>
    </location>
</feature>
<feature type="transmembrane region" description="Helical" evidence="1">
    <location>
        <begin position="18"/>
        <end position="37"/>
    </location>
</feature>